<feature type="transmembrane region" description="Helical" evidence="1">
    <location>
        <begin position="7"/>
        <end position="39"/>
    </location>
</feature>
<comment type="caution">
    <text evidence="2">The sequence shown here is derived from an EMBL/GenBank/DDBJ whole genome shotgun (WGS) entry which is preliminary data.</text>
</comment>
<sequence length="45" mass="4984">MKKVIGFALLWFAIGMFLMLILPNGIGLIITFICLAVGYKLFCSC</sequence>
<keyword evidence="1" id="KW-0812">Transmembrane</keyword>
<keyword evidence="1" id="KW-0472">Membrane</keyword>
<proteinExistence type="predicted"/>
<evidence type="ECO:0000313" key="2">
    <source>
        <dbReference type="EMBL" id="PWJ30638.1"/>
    </source>
</evidence>
<dbReference type="Proteomes" id="UP000245845">
    <property type="component" value="Unassembled WGS sequence"/>
</dbReference>
<keyword evidence="3" id="KW-1185">Reference proteome</keyword>
<accession>A0A2Y9BA80</accession>
<keyword evidence="1" id="KW-1133">Transmembrane helix</keyword>
<evidence type="ECO:0000313" key="3">
    <source>
        <dbReference type="Proteomes" id="UP000245845"/>
    </source>
</evidence>
<dbReference type="AlphaFoldDB" id="A0A2Y9BA80"/>
<name>A0A2Y9BA80_9FIRM</name>
<dbReference type="RefSeq" id="WP_181368603.1">
    <property type="nucleotide sequence ID" value="NZ_BAAACK010000004.1"/>
</dbReference>
<dbReference type="EMBL" id="QGDL01000003">
    <property type="protein sequence ID" value="PWJ30638.1"/>
    <property type="molecule type" value="Genomic_DNA"/>
</dbReference>
<organism evidence="2 3">
    <name type="scientific">Faecalicatena orotica</name>
    <dbReference type="NCBI Taxonomy" id="1544"/>
    <lineage>
        <taxon>Bacteria</taxon>
        <taxon>Bacillati</taxon>
        <taxon>Bacillota</taxon>
        <taxon>Clostridia</taxon>
        <taxon>Lachnospirales</taxon>
        <taxon>Lachnospiraceae</taxon>
        <taxon>Faecalicatena</taxon>
    </lineage>
</organism>
<reference evidence="2 3" key="1">
    <citation type="submission" date="2018-05" db="EMBL/GenBank/DDBJ databases">
        <title>The Hungate 1000. A catalogue of reference genomes from the rumen microbiome.</title>
        <authorList>
            <person name="Kelly W."/>
        </authorList>
    </citation>
    <scope>NUCLEOTIDE SEQUENCE [LARGE SCALE GENOMIC DNA]</scope>
    <source>
        <strain evidence="2 3">NLAE-zl-C242</strain>
    </source>
</reference>
<protein>
    <submittedName>
        <fullName evidence="2">Uncharacterized protein</fullName>
    </submittedName>
</protein>
<evidence type="ECO:0000256" key="1">
    <source>
        <dbReference type="SAM" id="Phobius"/>
    </source>
</evidence>
<gene>
    <name evidence="2" type="ORF">A8806_10342</name>
</gene>